<dbReference type="GO" id="GO:0008961">
    <property type="term" value="F:phosphatidylglycerol-prolipoprotein diacylglyceryl transferase activity"/>
    <property type="evidence" value="ECO:0007669"/>
    <property type="project" value="UniProtKB-UniRule"/>
</dbReference>
<sequence length="392" mass="41690">MHPYLIPWTFSGQTLQIFAYVGVVAAAAFLAWFMAVRNGGKPNVGKAVVVFAVATAVGAFLVATRLQGVTPQPLPLHTYGLMIALGFISAIHLSARSAEAYASVDGRAFYLPGAPALAAAREAAAKGGDAGAVSGRRAKDNVLDLAFWVLAGAMAGARALFIVVNWSGPDGYGAHPGRIFEIWTGGLVFYGGFIGAALASVVYARKHRIDFRGLADIAAPTVALGHFFGRMGCMAAGCCWGKVCDDPSFLFGAHFPEGSLVYDEMIGAPEFRSYVVEHGHTPALHPTQLYEGLGELGLFLLLIHLRRGKRFQGQILSLWLMLYALLRLSIETFRGDFGRGMLLRWPETDPLLLSTSQVVGVGMFALGAILYFTWRPKVAAPAGAGEPTAAAA</sequence>
<keyword evidence="5 7" id="KW-1133">Transmembrane helix</keyword>
<evidence type="ECO:0000256" key="6">
    <source>
        <dbReference type="ARBA" id="ARBA00023136"/>
    </source>
</evidence>
<dbReference type="UniPathway" id="UPA00664"/>
<dbReference type="EC" id="2.5.1.145" evidence="7"/>
<dbReference type="PATRIC" id="fig|1391653.3.peg.3357"/>
<dbReference type="Proteomes" id="UP000055590">
    <property type="component" value="Chromosome"/>
</dbReference>
<dbReference type="Pfam" id="PF01790">
    <property type="entry name" value="LGT"/>
    <property type="match status" value="1"/>
</dbReference>
<evidence type="ECO:0000256" key="2">
    <source>
        <dbReference type="ARBA" id="ARBA00022475"/>
    </source>
</evidence>
<evidence type="ECO:0000256" key="7">
    <source>
        <dbReference type="HAMAP-Rule" id="MF_01147"/>
    </source>
</evidence>
<dbReference type="GO" id="GO:0005886">
    <property type="term" value="C:plasma membrane"/>
    <property type="evidence" value="ECO:0007669"/>
    <property type="project" value="UniProtKB-SubCell"/>
</dbReference>
<feature type="transmembrane region" description="Helical" evidence="7">
    <location>
        <begin position="17"/>
        <end position="35"/>
    </location>
</feature>
<evidence type="ECO:0000313" key="9">
    <source>
        <dbReference type="Proteomes" id="UP000055590"/>
    </source>
</evidence>
<evidence type="ECO:0000256" key="4">
    <source>
        <dbReference type="ARBA" id="ARBA00022692"/>
    </source>
</evidence>
<keyword evidence="9" id="KW-1185">Reference proteome</keyword>
<feature type="transmembrane region" description="Helical" evidence="7">
    <location>
        <begin position="187"/>
        <end position="204"/>
    </location>
</feature>
<keyword evidence="2 7" id="KW-1003">Cell membrane</keyword>
<keyword evidence="6 7" id="KW-0472">Membrane</keyword>
<feature type="transmembrane region" description="Helical" evidence="7">
    <location>
        <begin position="47"/>
        <end position="64"/>
    </location>
</feature>
<feature type="transmembrane region" description="Helical" evidence="7">
    <location>
        <begin position="311"/>
        <end position="330"/>
    </location>
</feature>
<dbReference type="NCBIfam" id="TIGR00544">
    <property type="entry name" value="lgt"/>
    <property type="match status" value="1"/>
</dbReference>
<keyword evidence="4 7" id="KW-0812">Transmembrane</keyword>
<protein>
    <recommendedName>
        <fullName evidence="7">Phosphatidylglycerol--prolipoprotein diacylglyceryl transferase</fullName>
        <ecNumber evidence="7">2.5.1.145</ecNumber>
    </recommendedName>
</protein>
<reference evidence="8 9" key="1">
    <citation type="submission" date="2015-08" db="EMBL/GenBank/DDBJ databases">
        <authorList>
            <person name="Babu N.S."/>
            <person name="Beckwith C.J."/>
            <person name="Beseler K.G."/>
            <person name="Brison A."/>
            <person name="Carone J.V."/>
            <person name="Caskin T.P."/>
            <person name="Diamond M."/>
            <person name="Durham M.E."/>
            <person name="Foxe J.M."/>
            <person name="Go M."/>
            <person name="Henderson B.A."/>
            <person name="Jones I.B."/>
            <person name="McGettigan J.A."/>
            <person name="Micheletti S.J."/>
            <person name="Nasrallah M.E."/>
            <person name="Ortiz D."/>
            <person name="Piller C.R."/>
            <person name="Privatt S.R."/>
            <person name="Schneider S.L."/>
            <person name="Sharp S."/>
            <person name="Smith T.C."/>
            <person name="Stanton J.D."/>
            <person name="Ullery H.E."/>
            <person name="Wilson R.J."/>
            <person name="Serrano M.G."/>
            <person name="Buck G."/>
            <person name="Lee V."/>
            <person name="Wang Y."/>
            <person name="Carvalho R."/>
            <person name="Voegtly L."/>
            <person name="Shi R."/>
            <person name="Duckworth R."/>
            <person name="Johnson A."/>
            <person name="Loviza R."/>
            <person name="Walstead R."/>
            <person name="Shah Z."/>
            <person name="Kiflezghi M."/>
            <person name="Wade K."/>
            <person name="Ball S.L."/>
            <person name="Bradley K.W."/>
            <person name="Asai D.J."/>
            <person name="Bowman C.A."/>
            <person name="Russell D.A."/>
            <person name="Pope W.H."/>
            <person name="Jacobs-Sera D."/>
            <person name="Hendrix R.W."/>
            <person name="Hatfull G.F."/>
        </authorList>
    </citation>
    <scope>NUCLEOTIDE SEQUENCE [LARGE SCALE GENOMIC DNA]</scope>
    <source>
        <strain evidence="8 9">DSM 27710</strain>
    </source>
</reference>
<dbReference type="PANTHER" id="PTHR30589">
    <property type="entry name" value="PROLIPOPROTEIN DIACYLGLYCERYL TRANSFERASE"/>
    <property type="match status" value="1"/>
</dbReference>
<evidence type="ECO:0000256" key="5">
    <source>
        <dbReference type="ARBA" id="ARBA00022989"/>
    </source>
</evidence>
<comment type="pathway">
    <text evidence="7">Protein modification; lipoprotein biosynthesis (diacylglyceryl transfer).</text>
</comment>
<dbReference type="GO" id="GO:0042158">
    <property type="term" value="P:lipoprotein biosynthetic process"/>
    <property type="evidence" value="ECO:0007669"/>
    <property type="project" value="UniProtKB-UniRule"/>
</dbReference>
<dbReference type="KEGG" id="vin:AKJ08_3212"/>
<comment type="function">
    <text evidence="7">Catalyzes the transfer of the diacylglyceryl group from phosphatidylglycerol to the sulfhydryl group of the N-terminal cysteine of a prolipoprotein, the first step in the formation of mature lipoproteins.</text>
</comment>
<comment type="catalytic activity">
    <reaction evidence="7">
        <text>L-cysteinyl-[prolipoprotein] + a 1,2-diacyl-sn-glycero-3-phospho-(1'-sn-glycerol) = an S-1,2-diacyl-sn-glyceryl-L-cysteinyl-[prolipoprotein] + sn-glycerol 1-phosphate + H(+)</text>
        <dbReference type="Rhea" id="RHEA:56712"/>
        <dbReference type="Rhea" id="RHEA-COMP:14679"/>
        <dbReference type="Rhea" id="RHEA-COMP:14680"/>
        <dbReference type="ChEBI" id="CHEBI:15378"/>
        <dbReference type="ChEBI" id="CHEBI:29950"/>
        <dbReference type="ChEBI" id="CHEBI:57685"/>
        <dbReference type="ChEBI" id="CHEBI:64716"/>
        <dbReference type="ChEBI" id="CHEBI:140658"/>
        <dbReference type="EC" id="2.5.1.145"/>
    </reaction>
</comment>
<gene>
    <name evidence="7" type="primary">lgt</name>
    <name evidence="8" type="ORF">AKJ08_3212</name>
</gene>
<evidence type="ECO:0000313" key="8">
    <source>
        <dbReference type="EMBL" id="AKU92825.1"/>
    </source>
</evidence>
<dbReference type="InterPro" id="IPR001640">
    <property type="entry name" value="Lgt"/>
</dbReference>
<keyword evidence="8" id="KW-0449">Lipoprotein</keyword>
<dbReference type="OrthoDB" id="871140at2"/>
<dbReference type="RefSeq" id="WP_050726941.1">
    <property type="nucleotide sequence ID" value="NZ_CP012332.1"/>
</dbReference>
<proteinExistence type="inferred from homology"/>
<dbReference type="AlphaFoldDB" id="A0A0K1PH27"/>
<name>A0A0K1PH27_9BACT</name>
<feature type="transmembrane region" description="Helical" evidence="7">
    <location>
        <begin position="350"/>
        <end position="372"/>
    </location>
</feature>
<evidence type="ECO:0000256" key="1">
    <source>
        <dbReference type="ARBA" id="ARBA00007150"/>
    </source>
</evidence>
<accession>A0A0K1PH27</accession>
<dbReference type="HAMAP" id="MF_01147">
    <property type="entry name" value="Lgt"/>
    <property type="match status" value="1"/>
</dbReference>
<comment type="subcellular location">
    <subcellularLocation>
        <location evidence="7">Cell membrane</location>
        <topology evidence="7">Multi-pass membrane protein</topology>
    </subcellularLocation>
</comment>
<feature type="binding site" evidence="7">
    <location>
        <position position="230"/>
    </location>
    <ligand>
        <name>a 1,2-diacyl-sn-glycero-3-phospho-(1'-sn-glycerol)</name>
        <dbReference type="ChEBI" id="CHEBI:64716"/>
    </ligand>
</feature>
<dbReference type="PANTHER" id="PTHR30589:SF0">
    <property type="entry name" value="PHOSPHATIDYLGLYCEROL--PROLIPOPROTEIN DIACYLGLYCERYL TRANSFERASE"/>
    <property type="match status" value="1"/>
</dbReference>
<evidence type="ECO:0000256" key="3">
    <source>
        <dbReference type="ARBA" id="ARBA00022679"/>
    </source>
</evidence>
<feature type="transmembrane region" description="Helical" evidence="7">
    <location>
        <begin position="76"/>
        <end position="95"/>
    </location>
</feature>
<dbReference type="STRING" id="1391653.AKJ08_3212"/>
<keyword evidence="3 7" id="KW-0808">Transferase</keyword>
<dbReference type="EMBL" id="CP012332">
    <property type="protein sequence ID" value="AKU92825.1"/>
    <property type="molecule type" value="Genomic_DNA"/>
</dbReference>
<feature type="transmembrane region" description="Helical" evidence="7">
    <location>
        <begin position="145"/>
        <end position="167"/>
    </location>
</feature>
<organism evidence="8 9">
    <name type="scientific">Vulgatibacter incomptus</name>
    <dbReference type="NCBI Taxonomy" id="1391653"/>
    <lineage>
        <taxon>Bacteria</taxon>
        <taxon>Pseudomonadati</taxon>
        <taxon>Myxococcota</taxon>
        <taxon>Myxococcia</taxon>
        <taxon>Myxococcales</taxon>
        <taxon>Cystobacterineae</taxon>
        <taxon>Vulgatibacteraceae</taxon>
        <taxon>Vulgatibacter</taxon>
    </lineage>
</organism>
<comment type="similarity">
    <text evidence="1 7">Belongs to the Lgt family.</text>
</comment>